<dbReference type="AlphaFoldDB" id="A0A0A8ZT88"/>
<reference evidence="1" key="2">
    <citation type="journal article" date="2015" name="Data Brief">
        <title>Shoot transcriptome of the giant reed, Arundo donax.</title>
        <authorList>
            <person name="Barrero R.A."/>
            <person name="Guerrero F.D."/>
            <person name="Moolhuijzen P."/>
            <person name="Goolsby J.A."/>
            <person name="Tidwell J."/>
            <person name="Bellgard S.E."/>
            <person name="Bellgard M.I."/>
        </authorList>
    </citation>
    <scope>NUCLEOTIDE SEQUENCE</scope>
    <source>
        <tissue evidence="1">Shoot tissue taken approximately 20 cm above the soil surface</tissue>
    </source>
</reference>
<accession>A0A0A8ZT88</accession>
<reference evidence="1" key="1">
    <citation type="submission" date="2014-09" db="EMBL/GenBank/DDBJ databases">
        <authorList>
            <person name="Magalhaes I.L.F."/>
            <person name="Oliveira U."/>
            <person name="Santos F.R."/>
            <person name="Vidigal T.H.D.A."/>
            <person name="Brescovit A.D."/>
            <person name="Santos A.J."/>
        </authorList>
    </citation>
    <scope>NUCLEOTIDE SEQUENCE</scope>
    <source>
        <tissue evidence="1">Shoot tissue taken approximately 20 cm above the soil surface</tissue>
    </source>
</reference>
<proteinExistence type="predicted"/>
<dbReference type="EMBL" id="GBRH01255884">
    <property type="protein sequence ID" value="JAD42011.1"/>
    <property type="molecule type" value="Transcribed_RNA"/>
</dbReference>
<name>A0A0A8ZT88_ARUDO</name>
<evidence type="ECO:0000313" key="1">
    <source>
        <dbReference type="EMBL" id="JAD42011.1"/>
    </source>
</evidence>
<protein>
    <submittedName>
        <fullName evidence="1">Uncharacterized protein</fullName>
    </submittedName>
</protein>
<organism evidence="1">
    <name type="scientific">Arundo donax</name>
    <name type="common">Giant reed</name>
    <name type="synonym">Donax arundinaceus</name>
    <dbReference type="NCBI Taxonomy" id="35708"/>
    <lineage>
        <taxon>Eukaryota</taxon>
        <taxon>Viridiplantae</taxon>
        <taxon>Streptophyta</taxon>
        <taxon>Embryophyta</taxon>
        <taxon>Tracheophyta</taxon>
        <taxon>Spermatophyta</taxon>
        <taxon>Magnoliopsida</taxon>
        <taxon>Liliopsida</taxon>
        <taxon>Poales</taxon>
        <taxon>Poaceae</taxon>
        <taxon>PACMAD clade</taxon>
        <taxon>Arundinoideae</taxon>
        <taxon>Arundineae</taxon>
        <taxon>Arundo</taxon>
    </lineage>
</organism>
<sequence length="19" mass="2296">MQVPLYLIGRSCHRQMLCF</sequence>